<accession>A0A7U3YB83</accession>
<gene>
    <name evidence="2" type="ORF">BBU118A_E13</name>
</gene>
<sequence length="63" mass="7653">MGVDKAYKHRIYPNDNQKKYFSKVFGCLRSLYNEMLSDKKDYYEKINKILLPIQVNIKKNFYP</sequence>
<dbReference type="Proteomes" id="UP000006208">
    <property type="component" value="Plasmid 118a_lp25"/>
</dbReference>
<reference evidence="2 3" key="1">
    <citation type="journal article" date="2011" name="J. Bacteriol.">
        <title>Whole-genome sequences of thirteen isolates of Borrelia burgdorferi.</title>
        <authorList>
            <person name="Schutzer S.E."/>
            <person name="Fraser-Liggett C.M."/>
            <person name="Casjens S.R."/>
            <person name="Qiu W.G."/>
            <person name="Dunn J.J."/>
            <person name="Mongodin E.F."/>
            <person name="Luft B.J."/>
        </authorList>
    </citation>
    <scope>NUCLEOTIDE SEQUENCE [LARGE SCALE GENOMIC DNA]</scope>
    <source>
        <strain evidence="2 3">118a</strain>
        <plasmid evidence="2 3">118a_lp25</plasmid>
    </source>
</reference>
<feature type="domain" description="Transposase putative helix-turn-helix" evidence="1">
    <location>
        <begin position="1"/>
        <end position="45"/>
    </location>
</feature>
<protein>
    <submittedName>
        <fullName evidence="2">Transposase, IS605 family</fullName>
    </submittedName>
</protein>
<dbReference type="AlphaFoldDB" id="A0A7U3YB83"/>
<organism evidence="2 3">
    <name type="scientific">Borreliella burgdorferi 118a</name>
    <dbReference type="NCBI Taxonomy" id="476210"/>
    <lineage>
        <taxon>Bacteria</taxon>
        <taxon>Pseudomonadati</taxon>
        <taxon>Spirochaetota</taxon>
        <taxon>Spirochaetia</taxon>
        <taxon>Spirochaetales</taxon>
        <taxon>Borreliaceae</taxon>
        <taxon>Borreliella</taxon>
    </lineage>
</organism>
<evidence type="ECO:0000259" key="1">
    <source>
        <dbReference type="Pfam" id="PF12323"/>
    </source>
</evidence>
<evidence type="ECO:0000313" key="3">
    <source>
        <dbReference type="Proteomes" id="UP000006208"/>
    </source>
</evidence>
<dbReference type="Pfam" id="PF12323">
    <property type="entry name" value="HTH_OrfB_IS605"/>
    <property type="match status" value="1"/>
</dbReference>
<proteinExistence type="predicted"/>
<geneLocation type="plasmid" evidence="2 3">
    <name>118a_lp25</name>
</geneLocation>
<name>A0A7U3YB83_BORBG</name>
<dbReference type="EMBL" id="CP001532">
    <property type="protein sequence ID" value="ACN92820.1"/>
    <property type="molecule type" value="Genomic_DNA"/>
</dbReference>
<evidence type="ECO:0000313" key="2">
    <source>
        <dbReference type="EMBL" id="ACN92820.1"/>
    </source>
</evidence>
<keyword evidence="2" id="KW-0614">Plasmid</keyword>
<dbReference type="InterPro" id="IPR021027">
    <property type="entry name" value="Transposase_put_HTH"/>
</dbReference>